<evidence type="ECO:0000313" key="5">
    <source>
        <dbReference type="Proteomes" id="UP000429607"/>
    </source>
</evidence>
<dbReference type="Proteomes" id="UP000429607">
    <property type="component" value="Unassembled WGS sequence"/>
</dbReference>
<protein>
    <submittedName>
        <fullName evidence="4">Uncharacterized protein</fullName>
    </submittedName>
</protein>
<dbReference type="Proteomes" id="UP000434957">
    <property type="component" value="Unassembled WGS sequence"/>
</dbReference>
<evidence type="ECO:0000256" key="1">
    <source>
        <dbReference type="SAM" id="MobiDB-lite"/>
    </source>
</evidence>
<proteinExistence type="predicted"/>
<dbReference type="AlphaFoldDB" id="A0A6A4FVZ1"/>
<sequence length="335" mass="38220">MLPLLRGPLPPPERELQAQDSDVARQLARRFARVVTLRHRQRHPPAERAASCDHRRRYHAPQPRNCASRRRQDARHSRRRGEVEVEPEPEDSRSLDASIRSLQSHIASLERSALLRDSATLLWRANSSVVALDLTREYFLQFAHGYDPADGVRSGTTERFMASVFRPDILCRDFEGVGAFMDQWEKYTTFHQGLTLQLNSVRLVDSDDEPQCAVVVYATGELGVTFTQDTLKFLYPALFTQSQRDSHEREIVDRLVGSRGCLPMELVFNFDREGRVFSFESRVNLVSTLLKVLHSPSAAVHVHQSSIMTADGHWQAAPDAEEAAQRERMLPRQLL</sequence>
<evidence type="ECO:0000313" key="3">
    <source>
        <dbReference type="EMBL" id="KAE9042197.1"/>
    </source>
</evidence>
<gene>
    <name evidence="3" type="ORF">PR001_g6297</name>
    <name evidence="2" type="ORF">PR002_g6543</name>
    <name evidence="4" type="ORF">PR003_g6727</name>
</gene>
<evidence type="ECO:0000313" key="6">
    <source>
        <dbReference type="Proteomes" id="UP000434957"/>
    </source>
</evidence>
<feature type="compositionally biased region" description="Basic and acidic residues" evidence="1">
    <location>
        <begin position="44"/>
        <end position="53"/>
    </location>
</feature>
<feature type="region of interest" description="Disordered" evidence="1">
    <location>
        <begin position="1"/>
        <end position="21"/>
    </location>
</feature>
<organism evidence="4 6">
    <name type="scientific">Phytophthora rubi</name>
    <dbReference type="NCBI Taxonomy" id="129364"/>
    <lineage>
        <taxon>Eukaryota</taxon>
        <taxon>Sar</taxon>
        <taxon>Stramenopiles</taxon>
        <taxon>Oomycota</taxon>
        <taxon>Peronosporomycetes</taxon>
        <taxon>Peronosporales</taxon>
        <taxon>Peronosporaceae</taxon>
        <taxon>Phytophthora</taxon>
    </lineage>
</organism>
<evidence type="ECO:0000313" key="2">
    <source>
        <dbReference type="EMBL" id="KAE9037498.1"/>
    </source>
</evidence>
<evidence type="ECO:0000313" key="4">
    <source>
        <dbReference type="EMBL" id="KAE9347829.1"/>
    </source>
</evidence>
<dbReference type="OrthoDB" id="166795at2759"/>
<feature type="region of interest" description="Disordered" evidence="1">
    <location>
        <begin position="35"/>
        <end position="96"/>
    </location>
</feature>
<feature type="compositionally biased region" description="Basic and acidic residues" evidence="1">
    <location>
        <begin position="70"/>
        <end position="83"/>
    </location>
</feature>
<evidence type="ECO:0000313" key="7">
    <source>
        <dbReference type="Proteomes" id="UP000435112"/>
    </source>
</evidence>
<name>A0A6A4FVZ1_9STRA</name>
<dbReference type="Proteomes" id="UP000435112">
    <property type="component" value="Unassembled WGS sequence"/>
</dbReference>
<reference evidence="4 6" key="1">
    <citation type="submission" date="2018-08" db="EMBL/GenBank/DDBJ databases">
        <title>Genomic investigation of the strawberry pathogen Phytophthora fragariae indicates pathogenicity is determined by transcriptional variation in three key races.</title>
        <authorList>
            <person name="Adams T.M."/>
            <person name="Armitage A.D."/>
            <person name="Sobczyk M.K."/>
            <person name="Bates H.J."/>
            <person name="Dunwell J.M."/>
            <person name="Nellist C.F."/>
            <person name="Harrison R.J."/>
        </authorList>
    </citation>
    <scope>NUCLEOTIDE SEQUENCE [LARGE SCALE GENOMIC DNA]</scope>
    <source>
        <strain evidence="3 5">SCRP249</strain>
        <strain evidence="2 7">SCRP324</strain>
        <strain evidence="4 6">SCRP333</strain>
    </source>
</reference>
<keyword evidence="6" id="KW-1185">Reference proteome</keyword>
<dbReference type="EMBL" id="QXFT01000304">
    <property type="protein sequence ID" value="KAE9347829.1"/>
    <property type="molecule type" value="Genomic_DNA"/>
</dbReference>
<comment type="caution">
    <text evidence="4">The sequence shown here is derived from an EMBL/GenBank/DDBJ whole genome shotgun (WGS) entry which is preliminary data.</text>
</comment>
<dbReference type="EMBL" id="QXFV01000293">
    <property type="protein sequence ID" value="KAE9042197.1"/>
    <property type="molecule type" value="Genomic_DNA"/>
</dbReference>
<accession>A0A6A4FVZ1</accession>
<dbReference type="EMBL" id="QXFU01000296">
    <property type="protein sequence ID" value="KAE9037498.1"/>
    <property type="molecule type" value="Genomic_DNA"/>
</dbReference>